<dbReference type="UniPathway" id="UPA00035">
    <property type="reaction ID" value="UER00043"/>
</dbReference>
<dbReference type="OrthoDB" id="9804217at2"/>
<evidence type="ECO:0000256" key="7">
    <source>
        <dbReference type="ARBA" id="ARBA00023239"/>
    </source>
</evidence>
<dbReference type="SUPFAM" id="SSF51366">
    <property type="entry name" value="Ribulose-phoshate binding barrel"/>
    <property type="match status" value="1"/>
</dbReference>
<comment type="pathway">
    <text evidence="2 8">Amino-acid biosynthesis; L-tryptophan biosynthesis; L-tryptophan from chorismate: step 4/5.</text>
</comment>
<dbReference type="PANTHER" id="PTHR22854">
    <property type="entry name" value="TRYPTOPHAN BIOSYNTHESIS PROTEIN"/>
    <property type="match status" value="1"/>
</dbReference>
<evidence type="ECO:0000259" key="9">
    <source>
        <dbReference type="Pfam" id="PF00218"/>
    </source>
</evidence>
<dbReference type="Proteomes" id="UP000292855">
    <property type="component" value="Unassembled WGS sequence"/>
</dbReference>
<evidence type="ECO:0000256" key="8">
    <source>
        <dbReference type="HAMAP-Rule" id="MF_00134"/>
    </source>
</evidence>
<keyword evidence="5 8" id="KW-0822">Tryptophan biosynthesis</keyword>
<dbReference type="Gene3D" id="3.20.20.70">
    <property type="entry name" value="Aldolase class I"/>
    <property type="match status" value="1"/>
</dbReference>
<comment type="caution">
    <text evidence="10">The sequence shown here is derived from an EMBL/GenBank/DDBJ whole genome shotgun (WGS) entry which is preliminary data.</text>
</comment>
<dbReference type="CDD" id="cd00331">
    <property type="entry name" value="IGPS"/>
    <property type="match status" value="1"/>
</dbReference>
<dbReference type="GO" id="GO:0004425">
    <property type="term" value="F:indole-3-glycerol-phosphate synthase activity"/>
    <property type="evidence" value="ECO:0007669"/>
    <property type="project" value="UniProtKB-UniRule"/>
</dbReference>
<dbReference type="InterPro" id="IPR001468">
    <property type="entry name" value="Indole-3-GlycerolPSynthase_CS"/>
</dbReference>
<name>A0A4V2DBL7_9SPHI</name>
<accession>A0A4V2DBL7</accession>
<comment type="similarity">
    <text evidence="8">Belongs to the TrpC family.</text>
</comment>
<dbReference type="FunFam" id="3.20.20.70:FF:000024">
    <property type="entry name" value="Indole-3-glycerol phosphate synthase"/>
    <property type="match status" value="1"/>
</dbReference>
<reference evidence="10 11" key="1">
    <citation type="submission" date="2019-02" db="EMBL/GenBank/DDBJ databases">
        <authorList>
            <person name="Li Y."/>
        </authorList>
    </citation>
    <scope>NUCLEOTIDE SEQUENCE [LARGE SCALE GENOMIC DNA]</scope>
    <source>
        <strain evidence="10 11">30C10-4-7</strain>
    </source>
</reference>
<dbReference type="EC" id="4.1.1.48" evidence="8"/>
<dbReference type="PROSITE" id="PS00614">
    <property type="entry name" value="IGPS"/>
    <property type="match status" value="1"/>
</dbReference>
<dbReference type="InterPro" id="IPR045186">
    <property type="entry name" value="Indole-3-glycerol_P_synth"/>
</dbReference>
<dbReference type="EMBL" id="SGIT01000004">
    <property type="protein sequence ID" value="RZF58428.1"/>
    <property type="molecule type" value="Genomic_DNA"/>
</dbReference>
<keyword evidence="6 8" id="KW-0057">Aromatic amino acid biosynthesis</keyword>
<dbReference type="Pfam" id="PF00218">
    <property type="entry name" value="IGPS"/>
    <property type="match status" value="1"/>
</dbReference>
<dbReference type="InterPro" id="IPR013798">
    <property type="entry name" value="Indole-3-glycerol_P_synth_dom"/>
</dbReference>
<evidence type="ECO:0000256" key="3">
    <source>
        <dbReference type="ARBA" id="ARBA00022605"/>
    </source>
</evidence>
<dbReference type="GO" id="GO:0000162">
    <property type="term" value="P:L-tryptophan biosynthetic process"/>
    <property type="evidence" value="ECO:0007669"/>
    <property type="project" value="UniProtKB-UniRule"/>
</dbReference>
<evidence type="ECO:0000313" key="10">
    <source>
        <dbReference type="EMBL" id="RZF58428.1"/>
    </source>
</evidence>
<dbReference type="AlphaFoldDB" id="A0A4V2DBL7"/>
<proteinExistence type="inferred from homology"/>
<dbReference type="NCBIfam" id="NF001377">
    <property type="entry name" value="PRK00278.2-4"/>
    <property type="match status" value="1"/>
</dbReference>
<keyword evidence="3 8" id="KW-0028">Amino-acid biosynthesis</keyword>
<dbReference type="InterPro" id="IPR013785">
    <property type="entry name" value="Aldolase_TIM"/>
</dbReference>
<dbReference type="RefSeq" id="WP_130142978.1">
    <property type="nucleotide sequence ID" value="NZ_SGIT01000004.1"/>
</dbReference>
<keyword evidence="4 8" id="KW-0210">Decarboxylase</keyword>
<protein>
    <recommendedName>
        <fullName evidence="8">Indole-3-glycerol phosphate synthase</fullName>
        <shortName evidence="8">IGPS</shortName>
        <ecNumber evidence="8">4.1.1.48</ecNumber>
    </recommendedName>
</protein>
<keyword evidence="7 8" id="KW-0456">Lyase</keyword>
<organism evidence="10 11">
    <name type="scientific">Sphingobacterium corticibacterium</name>
    <dbReference type="NCBI Taxonomy" id="2484746"/>
    <lineage>
        <taxon>Bacteria</taxon>
        <taxon>Pseudomonadati</taxon>
        <taxon>Bacteroidota</taxon>
        <taxon>Sphingobacteriia</taxon>
        <taxon>Sphingobacteriales</taxon>
        <taxon>Sphingobacteriaceae</taxon>
        <taxon>Sphingobacterium</taxon>
    </lineage>
</organism>
<gene>
    <name evidence="8 10" type="primary">trpC</name>
    <name evidence="10" type="ORF">EWE74_17620</name>
</gene>
<dbReference type="GO" id="GO:0004640">
    <property type="term" value="F:phosphoribosylanthranilate isomerase activity"/>
    <property type="evidence" value="ECO:0007669"/>
    <property type="project" value="TreeGrafter"/>
</dbReference>
<sequence>MTILDKIIARKRIEVAEAKEQASLSELEGYPLFNRTCYSLKDSILHPQRTGIIAEFKRASPSKGLINGTSGVADVVRGYQDAGASAVSVLTDSDFFQGSLADIRAAREVLTIPLLRKEFIVDKYQIAEAKAYGADIILLIAACLNSKEIETLADYAKSLGLNVLLEVHNQEELQRSLFDSIDAIGVNNRNLKDFVVDLNHSYDLVDKIPDRFIKVSESGISDPNTINTLRKTGFQGFLIGENFMKTEAPSKAIKDFVKEMKRGAY</sequence>
<comment type="catalytic activity">
    <reaction evidence="1 8">
        <text>1-(2-carboxyphenylamino)-1-deoxy-D-ribulose 5-phosphate + H(+) = (1S,2R)-1-C-(indol-3-yl)glycerol 3-phosphate + CO2 + H2O</text>
        <dbReference type="Rhea" id="RHEA:23476"/>
        <dbReference type="ChEBI" id="CHEBI:15377"/>
        <dbReference type="ChEBI" id="CHEBI:15378"/>
        <dbReference type="ChEBI" id="CHEBI:16526"/>
        <dbReference type="ChEBI" id="CHEBI:58613"/>
        <dbReference type="ChEBI" id="CHEBI:58866"/>
        <dbReference type="EC" id="4.1.1.48"/>
    </reaction>
</comment>
<evidence type="ECO:0000256" key="4">
    <source>
        <dbReference type="ARBA" id="ARBA00022793"/>
    </source>
</evidence>
<dbReference type="PANTHER" id="PTHR22854:SF2">
    <property type="entry name" value="INDOLE-3-GLYCEROL-PHOSPHATE SYNTHASE"/>
    <property type="match status" value="1"/>
</dbReference>
<evidence type="ECO:0000256" key="5">
    <source>
        <dbReference type="ARBA" id="ARBA00022822"/>
    </source>
</evidence>
<evidence type="ECO:0000256" key="6">
    <source>
        <dbReference type="ARBA" id="ARBA00023141"/>
    </source>
</evidence>
<evidence type="ECO:0000313" key="11">
    <source>
        <dbReference type="Proteomes" id="UP000292855"/>
    </source>
</evidence>
<dbReference type="InterPro" id="IPR011060">
    <property type="entry name" value="RibuloseP-bd_barrel"/>
</dbReference>
<keyword evidence="11" id="KW-1185">Reference proteome</keyword>
<dbReference type="HAMAP" id="MF_00134_B">
    <property type="entry name" value="IGPS_B"/>
    <property type="match status" value="1"/>
</dbReference>
<feature type="domain" description="Indole-3-glycerol phosphate synthase" evidence="9">
    <location>
        <begin position="4"/>
        <end position="255"/>
    </location>
</feature>
<evidence type="ECO:0000256" key="2">
    <source>
        <dbReference type="ARBA" id="ARBA00004696"/>
    </source>
</evidence>
<evidence type="ECO:0000256" key="1">
    <source>
        <dbReference type="ARBA" id="ARBA00001633"/>
    </source>
</evidence>